<protein>
    <submittedName>
        <fullName evidence="1">Uncharacterized protein</fullName>
    </submittedName>
</protein>
<sequence length="39" mass="4313">MKTGRVDPAITRVDCPITRVGSLITRELVRLGADDEEQT</sequence>
<evidence type="ECO:0000313" key="1">
    <source>
        <dbReference type="EMBL" id="VVJ21040.1"/>
    </source>
</evidence>
<dbReference type="Proteomes" id="UP000399805">
    <property type="component" value="Unassembled WGS sequence"/>
</dbReference>
<gene>
    <name evidence="1" type="ORF">AA23TX_06061</name>
</gene>
<organism evidence="1 2">
    <name type="scientific">Amycolatopsis camponoti</name>
    <dbReference type="NCBI Taxonomy" id="2606593"/>
    <lineage>
        <taxon>Bacteria</taxon>
        <taxon>Bacillati</taxon>
        <taxon>Actinomycetota</taxon>
        <taxon>Actinomycetes</taxon>
        <taxon>Pseudonocardiales</taxon>
        <taxon>Pseudonocardiaceae</taxon>
        <taxon>Amycolatopsis</taxon>
    </lineage>
</organism>
<evidence type="ECO:0000313" key="2">
    <source>
        <dbReference type="Proteomes" id="UP000399805"/>
    </source>
</evidence>
<dbReference type="AlphaFoldDB" id="A0A6I8LV76"/>
<dbReference type="EMBL" id="CABVGP010000002">
    <property type="protein sequence ID" value="VVJ21040.1"/>
    <property type="molecule type" value="Genomic_DNA"/>
</dbReference>
<keyword evidence="2" id="KW-1185">Reference proteome</keyword>
<accession>A0A6I8LV76</accession>
<reference evidence="1 2" key="1">
    <citation type="submission" date="2019-09" db="EMBL/GenBank/DDBJ databases">
        <authorList>
            <person name="Leyn A S."/>
        </authorList>
    </citation>
    <scope>NUCLEOTIDE SEQUENCE [LARGE SCALE GENOMIC DNA]</scope>
    <source>
        <strain evidence="1">AA231_1</strain>
    </source>
</reference>
<name>A0A6I8LV76_9PSEU</name>
<proteinExistence type="predicted"/>